<dbReference type="EMBL" id="HBUE01066530">
    <property type="protein sequence ID" value="CAG6470890.1"/>
    <property type="molecule type" value="Transcribed_RNA"/>
</dbReference>
<proteinExistence type="predicted"/>
<name>A0A8D8B8U5_CULPI</name>
<dbReference type="AlphaFoldDB" id="A0A8D8B8U5"/>
<organism evidence="1">
    <name type="scientific">Culex pipiens</name>
    <name type="common">House mosquito</name>
    <dbReference type="NCBI Taxonomy" id="7175"/>
    <lineage>
        <taxon>Eukaryota</taxon>
        <taxon>Metazoa</taxon>
        <taxon>Ecdysozoa</taxon>
        <taxon>Arthropoda</taxon>
        <taxon>Hexapoda</taxon>
        <taxon>Insecta</taxon>
        <taxon>Pterygota</taxon>
        <taxon>Neoptera</taxon>
        <taxon>Endopterygota</taxon>
        <taxon>Diptera</taxon>
        <taxon>Nematocera</taxon>
        <taxon>Culicoidea</taxon>
        <taxon>Culicidae</taxon>
        <taxon>Culicinae</taxon>
        <taxon>Culicini</taxon>
        <taxon>Culex</taxon>
        <taxon>Culex</taxon>
    </lineage>
</organism>
<protein>
    <submittedName>
        <fullName evidence="1">(northern house mosquito) hypothetical protein</fullName>
    </submittedName>
</protein>
<sequence length="134" mass="15006">MSEESWNSGHQPSGFCSGQHRIAAHVYLLHGCAHRKWRPVIRPTETNLGQIQSRLDRASTHRNWPSGADLCEKQSHVQSRSDWIPNLAQKPEGRLAIERRLGSYQNVSLPATRCRPCPSSWGSSPVVYPTPAQA</sequence>
<dbReference type="EMBL" id="HBUE01066529">
    <property type="protein sequence ID" value="CAG6470888.1"/>
    <property type="molecule type" value="Transcribed_RNA"/>
</dbReference>
<accession>A0A8D8B8U5</accession>
<evidence type="ECO:0000313" key="1">
    <source>
        <dbReference type="EMBL" id="CAG6470888.1"/>
    </source>
</evidence>
<reference evidence="1" key="1">
    <citation type="submission" date="2021-05" db="EMBL/GenBank/DDBJ databases">
        <authorList>
            <person name="Alioto T."/>
            <person name="Alioto T."/>
            <person name="Gomez Garrido J."/>
        </authorList>
    </citation>
    <scope>NUCLEOTIDE SEQUENCE</scope>
</reference>